<dbReference type="InterPro" id="IPR008920">
    <property type="entry name" value="TF_FadR/GntR_C"/>
</dbReference>
<dbReference type="AlphaFoldDB" id="C1B5Z1"/>
<evidence type="ECO:0000256" key="4">
    <source>
        <dbReference type="SAM" id="MobiDB-lite"/>
    </source>
</evidence>
<dbReference type="Pfam" id="PF00392">
    <property type="entry name" value="GntR"/>
    <property type="match status" value="1"/>
</dbReference>
<evidence type="ECO:0000313" key="7">
    <source>
        <dbReference type="Proteomes" id="UP000002212"/>
    </source>
</evidence>
<dbReference type="SMART" id="SM00345">
    <property type="entry name" value="HTH_GNTR"/>
    <property type="match status" value="1"/>
</dbReference>
<dbReference type="GO" id="GO:0003700">
    <property type="term" value="F:DNA-binding transcription factor activity"/>
    <property type="evidence" value="ECO:0007669"/>
    <property type="project" value="InterPro"/>
</dbReference>
<keyword evidence="1" id="KW-0805">Transcription regulation</keyword>
<dbReference type="Proteomes" id="UP000002212">
    <property type="component" value="Chromosome"/>
</dbReference>
<dbReference type="GO" id="GO:0003677">
    <property type="term" value="F:DNA binding"/>
    <property type="evidence" value="ECO:0007669"/>
    <property type="project" value="UniProtKB-KW"/>
</dbReference>
<feature type="compositionally biased region" description="Acidic residues" evidence="4">
    <location>
        <begin position="243"/>
        <end position="253"/>
    </location>
</feature>
<dbReference type="SMART" id="SM00895">
    <property type="entry name" value="FCD"/>
    <property type="match status" value="1"/>
</dbReference>
<dbReference type="HOGENOM" id="CLU_017584_9_0_11"/>
<feature type="region of interest" description="Disordered" evidence="4">
    <location>
        <begin position="1"/>
        <end position="20"/>
    </location>
</feature>
<dbReference type="RefSeq" id="WP_015890820.1">
    <property type="nucleotide sequence ID" value="NC_012522.1"/>
</dbReference>
<dbReference type="InterPro" id="IPR036390">
    <property type="entry name" value="WH_DNA-bd_sf"/>
</dbReference>
<dbReference type="PROSITE" id="PS50949">
    <property type="entry name" value="HTH_GNTR"/>
    <property type="match status" value="1"/>
</dbReference>
<evidence type="ECO:0000256" key="2">
    <source>
        <dbReference type="ARBA" id="ARBA00023125"/>
    </source>
</evidence>
<accession>C1B5Z1</accession>
<reference evidence="6 7" key="1">
    <citation type="submission" date="2009-03" db="EMBL/GenBank/DDBJ databases">
        <title>Comparison of the complete genome sequences of Rhodococcus erythropolis PR4 and Rhodococcus opacus B4.</title>
        <authorList>
            <person name="Takarada H."/>
            <person name="Sekine M."/>
            <person name="Hosoyama A."/>
            <person name="Yamada R."/>
            <person name="Fujisawa T."/>
            <person name="Omata S."/>
            <person name="Shimizu A."/>
            <person name="Tsukatani N."/>
            <person name="Tanikawa S."/>
            <person name="Fujita N."/>
            <person name="Harayama S."/>
        </authorList>
    </citation>
    <scope>NUCLEOTIDE SEQUENCE [LARGE SCALE GENOMIC DNA]</scope>
    <source>
        <strain evidence="6 7">B4</strain>
    </source>
</reference>
<keyword evidence="3" id="KW-0804">Transcription</keyword>
<dbReference type="Gene3D" id="1.10.10.10">
    <property type="entry name" value="Winged helix-like DNA-binding domain superfamily/Winged helix DNA-binding domain"/>
    <property type="match status" value="1"/>
</dbReference>
<keyword evidence="2" id="KW-0238">DNA-binding</keyword>
<feature type="region of interest" description="Disordered" evidence="4">
    <location>
        <begin position="230"/>
        <end position="253"/>
    </location>
</feature>
<dbReference type="InterPro" id="IPR036388">
    <property type="entry name" value="WH-like_DNA-bd_sf"/>
</dbReference>
<dbReference type="Pfam" id="PF07729">
    <property type="entry name" value="FCD"/>
    <property type="match status" value="1"/>
</dbReference>
<feature type="domain" description="HTH gntR-type" evidence="5">
    <location>
        <begin position="17"/>
        <end position="87"/>
    </location>
</feature>
<evidence type="ECO:0000256" key="3">
    <source>
        <dbReference type="ARBA" id="ARBA00023163"/>
    </source>
</evidence>
<dbReference type="PATRIC" id="fig|632772.20.peg.7467"/>
<protein>
    <submittedName>
        <fullName evidence="6">Putative GntR family transcriptional regulator</fullName>
    </submittedName>
</protein>
<dbReference type="SUPFAM" id="SSF48008">
    <property type="entry name" value="GntR ligand-binding domain-like"/>
    <property type="match status" value="1"/>
</dbReference>
<evidence type="ECO:0000259" key="5">
    <source>
        <dbReference type="PROSITE" id="PS50949"/>
    </source>
</evidence>
<proteinExistence type="predicted"/>
<gene>
    <name evidence="6" type="ordered locus">ROP_71550</name>
</gene>
<dbReference type="Gene3D" id="1.20.120.530">
    <property type="entry name" value="GntR ligand-binding domain-like"/>
    <property type="match status" value="1"/>
</dbReference>
<dbReference type="PANTHER" id="PTHR43537">
    <property type="entry name" value="TRANSCRIPTIONAL REGULATOR, GNTR FAMILY"/>
    <property type="match status" value="1"/>
</dbReference>
<evidence type="ECO:0000256" key="1">
    <source>
        <dbReference type="ARBA" id="ARBA00023015"/>
    </source>
</evidence>
<dbReference type="STRING" id="632772.ROP_71550"/>
<evidence type="ECO:0000313" key="6">
    <source>
        <dbReference type="EMBL" id="BAH55402.1"/>
    </source>
</evidence>
<dbReference type="PANTHER" id="PTHR43537:SF5">
    <property type="entry name" value="UXU OPERON TRANSCRIPTIONAL REGULATOR"/>
    <property type="match status" value="1"/>
</dbReference>
<dbReference type="SUPFAM" id="SSF46785">
    <property type="entry name" value="Winged helix' DNA-binding domain"/>
    <property type="match status" value="1"/>
</dbReference>
<organism evidence="6 7">
    <name type="scientific">Rhodococcus opacus (strain B4)</name>
    <dbReference type="NCBI Taxonomy" id="632772"/>
    <lineage>
        <taxon>Bacteria</taxon>
        <taxon>Bacillati</taxon>
        <taxon>Actinomycetota</taxon>
        <taxon>Actinomycetes</taxon>
        <taxon>Mycobacteriales</taxon>
        <taxon>Nocardiaceae</taxon>
        <taxon>Rhodococcus</taxon>
    </lineage>
</organism>
<dbReference type="InterPro" id="IPR000524">
    <property type="entry name" value="Tscrpt_reg_HTH_GntR"/>
</dbReference>
<name>C1B5Z1_RHOOB</name>
<sequence length="253" mass="27495">MARPEDETASTSDGPPRPRAADVARAIEDEIVAAGWRLGEALGSETSLMARFGVGRSVIREACRILESRHVAKPRRGPGGGLVVTAPERSAVLDHASLYLEYAGFAAADLFETMETLETAAAAQLSATIDPAGVDRLRQVLAEESRSDDLRAQAVTVHTEIARLTGNPVLELFMHIGNNLARIHGVSPTEAERRWIHERNVELVDAIIAGDALAAQRNVRRRIRAMTRRQAVSADRTPTFTDTEAEATSDDRQ</sequence>
<dbReference type="InterPro" id="IPR011711">
    <property type="entry name" value="GntR_C"/>
</dbReference>
<dbReference type="EMBL" id="AP011115">
    <property type="protein sequence ID" value="BAH55402.1"/>
    <property type="molecule type" value="Genomic_DNA"/>
</dbReference>
<dbReference type="KEGG" id="rop:ROP_71550"/>